<dbReference type="Proteomes" id="UP000663124">
    <property type="component" value="Plasmid p5"/>
</dbReference>
<organism evidence="1 2">
    <name type="scientific">Leptospira interrogans serovar Canicola</name>
    <dbReference type="NCBI Taxonomy" id="211880"/>
    <lineage>
        <taxon>Bacteria</taxon>
        <taxon>Pseudomonadati</taxon>
        <taxon>Spirochaetota</taxon>
        <taxon>Spirochaetia</taxon>
        <taxon>Leptospirales</taxon>
        <taxon>Leptospiraceae</taxon>
        <taxon>Leptospira</taxon>
    </lineage>
</organism>
<name>A0AAQ0B131_LEPIR</name>
<accession>A0AAQ0B131</accession>
<proteinExistence type="predicted"/>
<reference evidence="1" key="1">
    <citation type="submission" date="2019-09" db="EMBL/GenBank/DDBJ databases">
        <title>Comparative Genomics of Leptospira interrogans Reveals Genome Plasticity - A Common Adaptive Strategy for Survival in Various Hosts.</title>
        <authorList>
            <person name="Ramli S.R."/>
            <person name="Bunk B."/>
            <person name="Goris M."/>
            <person name="Bhuju S."/>
            <person name="Jarek M."/>
            <person name="Sproer C."/>
            <person name="Mustakim S."/>
            <person name="Strommenger B."/>
            <person name="Pessler F."/>
        </authorList>
    </citation>
    <scope>NUCLEOTIDE SEQUENCE</scope>
    <source>
        <strain evidence="1">782</strain>
        <plasmid evidence="1">p5</plasmid>
    </source>
</reference>
<geneLocation type="plasmid" evidence="1 2">
    <name>p5</name>
</geneLocation>
<protein>
    <submittedName>
        <fullName evidence="1">Uncharacterized protein</fullName>
    </submittedName>
</protein>
<sequence>MNFSRIARRRTEKTIRNNTIGQTVIFENLKESDIVRGINGDIKKRPAGKNVEIKAFPIQLNAGPKQRDRVGFSESIQAIFYFSAQDFMEKVSANPPDICRSRIYVNFGTFQKYFEVDTAKYYGTLANGYRYVVIGCVEV</sequence>
<evidence type="ECO:0000313" key="1">
    <source>
        <dbReference type="EMBL" id="QOI45145.1"/>
    </source>
</evidence>
<gene>
    <name evidence="1" type="ORF">Lepto782_23495</name>
</gene>
<keyword evidence="1" id="KW-0614">Plasmid</keyword>
<evidence type="ECO:0000313" key="2">
    <source>
        <dbReference type="Proteomes" id="UP000663124"/>
    </source>
</evidence>
<dbReference type="RefSeq" id="WP_002108390.1">
    <property type="nucleotide sequence ID" value="NZ_CP043889.1"/>
</dbReference>
<dbReference type="EMBL" id="CP043889">
    <property type="protein sequence ID" value="QOI45145.1"/>
    <property type="molecule type" value="Genomic_DNA"/>
</dbReference>
<dbReference type="AlphaFoldDB" id="A0AAQ0B131"/>